<feature type="compositionally biased region" description="Basic and acidic residues" evidence="1">
    <location>
        <begin position="477"/>
        <end position="492"/>
    </location>
</feature>
<evidence type="ECO:0000256" key="1">
    <source>
        <dbReference type="SAM" id="MobiDB-lite"/>
    </source>
</evidence>
<sequence>MNSACAPPTLINLYRRLLSAVNAPSHSQGRLWPRLGLSRGTTERLEWPRWLSFSALATRTATPYAFPSPQRNVPKRRPDLDSPIYELMDNPVLFDPIRAPRNKIVLCHGLYGFDVRGPSYFPKLQLHYWSRVLDILRGRVGADVVVTGVPGTGSIEERATLMHNALSERVSGQPINFIAHSMGGLDCRHLISHIRPTEYTPTSLTTISTPHRGSSFMDWCAANIGIGDLPREPASETVPYSLKEPLLSRPPPTPTSAETTRSILGLITSLPQSLTTMLLALIDSPAYANLTTHFLSNTFNINTPDVPGVRYFSVGARARHDMSVFHPLWLPKAILDAAEARFAGRTPEWGSEFSNPETWHGHDGLVSVASAQWGEFLGVIEGADHWELRGSTGPGPGSSHAAPAGSGMAPDSEVHTNGWTEWAKSFTLWKDARAVETQNQKPVDPESDEGRQRATVTAALDWVVNAVSSSHAANPGGERDPARVERRRKSESEGVPVFELERFYVALCKRLYDEGL</sequence>
<proteinExistence type="predicted"/>
<protein>
    <recommendedName>
        <fullName evidence="4">Triacylglycerol lipase</fullName>
    </recommendedName>
</protein>
<evidence type="ECO:0000313" key="3">
    <source>
        <dbReference type="Proteomes" id="UP000383932"/>
    </source>
</evidence>
<dbReference type="Proteomes" id="UP000383932">
    <property type="component" value="Unassembled WGS sequence"/>
</dbReference>
<dbReference type="OrthoDB" id="5592486at2759"/>
<comment type="caution">
    <text evidence="2">The sequence shown here is derived from an EMBL/GenBank/DDBJ whole genome shotgun (WGS) entry which is preliminary data.</text>
</comment>
<dbReference type="EMBL" id="SSOP01000144">
    <property type="protein sequence ID" value="KAB5590795.1"/>
    <property type="molecule type" value="Genomic_DNA"/>
</dbReference>
<dbReference type="Gene3D" id="3.40.50.1820">
    <property type="entry name" value="alpha/beta hydrolase"/>
    <property type="match status" value="1"/>
</dbReference>
<accession>A0A5N5QGC1</accession>
<keyword evidence="3" id="KW-1185">Reference proteome</keyword>
<feature type="region of interest" description="Disordered" evidence="1">
    <location>
        <begin position="467"/>
        <end position="493"/>
    </location>
</feature>
<dbReference type="PANTHER" id="PTHR11440">
    <property type="entry name" value="LECITHIN-CHOLESTEROL ACYLTRANSFERASE-RELATED"/>
    <property type="match status" value="1"/>
</dbReference>
<name>A0A5N5QGC1_9AGAM</name>
<reference evidence="2 3" key="1">
    <citation type="journal article" date="2019" name="Fungal Biol. Biotechnol.">
        <title>Draft genome sequence of fastidious pathogen Ceratobasidium theobromae, which causes vascular-streak dieback in Theobroma cacao.</title>
        <authorList>
            <person name="Ali S.S."/>
            <person name="Asman A."/>
            <person name="Shao J."/>
            <person name="Firmansyah A.P."/>
            <person name="Susilo A.W."/>
            <person name="Rosmana A."/>
            <person name="McMahon P."/>
            <person name="Junaid M."/>
            <person name="Guest D."/>
            <person name="Kheng T.Y."/>
            <person name="Meinhardt L.W."/>
            <person name="Bailey B.A."/>
        </authorList>
    </citation>
    <scope>NUCLEOTIDE SEQUENCE [LARGE SCALE GENOMIC DNA]</scope>
    <source>
        <strain evidence="2 3">CT2</strain>
    </source>
</reference>
<evidence type="ECO:0008006" key="4">
    <source>
        <dbReference type="Google" id="ProtNLM"/>
    </source>
</evidence>
<dbReference type="AlphaFoldDB" id="A0A5N5QGC1"/>
<evidence type="ECO:0000313" key="2">
    <source>
        <dbReference type="EMBL" id="KAB5590795.1"/>
    </source>
</evidence>
<feature type="region of interest" description="Disordered" evidence="1">
    <location>
        <begin position="387"/>
        <end position="415"/>
    </location>
</feature>
<organism evidence="2 3">
    <name type="scientific">Ceratobasidium theobromae</name>
    <dbReference type="NCBI Taxonomy" id="1582974"/>
    <lineage>
        <taxon>Eukaryota</taxon>
        <taxon>Fungi</taxon>
        <taxon>Dikarya</taxon>
        <taxon>Basidiomycota</taxon>
        <taxon>Agaricomycotina</taxon>
        <taxon>Agaricomycetes</taxon>
        <taxon>Cantharellales</taxon>
        <taxon>Ceratobasidiaceae</taxon>
        <taxon>Ceratobasidium</taxon>
    </lineage>
</organism>
<dbReference type="InterPro" id="IPR029058">
    <property type="entry name" value="AB_hydrolase_fold"/>
</dbReference>
<dbReference type="SUPFAM" id="SSF53474">
    <property type="entry name" value="alpha/beta-Hydrolases"/>
    <property type="match status" value="1"/>
</dbReference>
<gene>
    <name evidence="2" type="ORF">CTheo_5757</name>
</gene>